<name>A0A9P5XIC7_9AGAR</name>
<dbReference type="OrthoDB" id="3155440at2759"/>
<evidence type="ECO:0000313" key="1">
    <source>
        <dbReference type="EMBL" id="KAF9449761.1"/>
    </source>
</evidence>
<dbReference type="Gene3D" id="3.80.10.10">
    <property type="entry name" value="Ribonuclease Inhibitor"/>
    <property type="match status" value="2"/>
</dbReference>
<proteinExistence type="predicted"/>
<organism evidence="1 2">
    <name type="scientific">Macrolepiota fuliginosa MF-IS2</name>
    <dbReference type="NCBI Taxonomy" id="1400762"/>
    <lineage>
        <taxon>Eukaryota</taxon>
        <taxon>Fungi</taxon>
        <taxon>Dikarya</taxon>
        <taxon>Basidiomycota</taxon>
        <taxon>Agaricomycotina</taxon>
        <taxon>Agaricomycetes</taxon>
        <taxon>Agaricomycetidae</taxon>
        <taxon>Agaricales</taxon>
        <taxon>Agaricineae</taxon>
        <taxon>Agaricaceae</taxon>
        <taxon>Macrolepiota</taxon>
    </lineage>
</organism>
<dbReference type="EMBL" id="MU151121">
    <property type="protein sequence ID" value="KAF9449761.1"/>
    <property type="molecule type" value="Genomic_DNA"/>
</dbReference>
<comment type="caution">
    <text evidence="1">The sequence shown here is derived from an EMBL/GenBank/DDBJ whole genome shotgun (WGS) entry which is preliminary data.</text>
</comment>
<gene>
    <name evidence="1" type="ORF">P691DRAFT_666806</name>
</gene>
<accession>A0A9P5XIC7</accession>
<sequence length="549" mass="62605">PIDLVPNEILSLIFELGCFEDEVPDLCFRDLIEKISSRWRETAHHTPSLWSIYRLSQGNLDHMIDVLPVYLERSADHPLEIHLNCFWDPARTDRVMELFLRYSKRWRFLSITTPSADIFHYLHGISVPQLEVLQICHFSSQRDLPLDPSLFDGHLPSLRHLTLRNMSFKDTTLPLKHLHSLDIRGYGIWPDHAELNELIGGSTTLRKLALHVRPEAVLQNISPQEGFPIILPALYTFDVITSEWLSPQITTLCRTFSCPSMDSFSLKDSSVMTTTPPYDMVRYLRTGSVSHPDSPLLRVRACSLYHACRCLHSSRDIVTLELDDVRWSHWSNIMTVFASLPSLDSVIITNVEPTVALSDLGTPSCPFKIPSLKKLEVGVVKRKWDAEESDFAKFVRVFDVPALRFLAIRNISSAQWCHLLETFTERTGQCLELESLTVTNLQGGLDACPDPSSAFPNLQNLSLIRVPVNSILKRLVLAPSMQWPNLRNIAICGDPHASVPLLHRIITSRPQGSFTLYLDGHFQHNLESWNWLEENAEVILMPTIDPWKE</sequence>
<dbReference type="InterPro" id="IPR032675">
    <property type="entry name" value="LRR_dom_sf"/>
</dbReference>
<protein>
    <recommendedName>
        <fullName evidence="3">F-box domain-containing protein</fullName>
    </recommendedName>
</protein>
<keyword evidence="2" id="KW-1185">Reference proteome</keyword>
<dbReference type="SUPFAM" id="SSF52047">
    <property type="entry name" value="RNI-like"/>
    <property type="match status" value="1"/>
</dbReference>
<feature type="non-terminal residue" evidence="1">
    <location>
        <position position="1"/>
    </location>
</feature>
<reference evidence="1" key="1">
    <citation type="submission" date="2020-11" db="EMBL/GenBank/DDBJ databases">
        <authorList>
            <consortium name="DOE Joint Genome Institute"/>
            <person name="Ahrendt S."/>
            <person name="Riley R."/>
            <person name="Andreopoulos W."/>
            <person name="Labutti K."/>
            <person name="Pangilinan J."/>
            <person name="Ruiz-Duenas F.J."/>
            <person name="Barrasa J.M."/>
            <person name="Sanchez-Garcia M."/>
            <person name="Camarero S."/>
            <person name="Miyauchi S."/>
            <person name="Serrano A."/>
            <person name="Linde D."/>
            <person name="Babiker R."/>
            <person name="Drula E."/>
            <person name="Ayuso-Fernandez I."/>
            <person name="Pacheco R."/>
            <person name="Padilla G."/>
            <person name="Ferreira P."/>
            <person name="Barriuso J."/>
            <person name="Kellner H."/>
            <person name="Castanera R."/>
            <person name="Alfaro M."/>
            <person name="Ramirez L."/>
            <person name="Pisabarro A.G."/>
            <person name="Kuo A."/>
            <person name="Tritt A."/>
            <person name="Lipzen A."/>
            <person name="He G."/>
            <person name="Yan M."/>
            <person name="Ng V."/>
            <person name="Cullen D."/>
            <person name="Martin F."/>
            <person name="Rosso M.-N."/>
            <person name="Henrissat B."/>
            <person name="Hibbett D."/>
            <person name="Martinez A.T."/>
            <person name="Grigoriev I.V."/>
        </authorList>
    </citation>
    <scope>NUCLEOTIDE SEQUENCE</scope>
    <source>
        <strain evidence="1">MF-IS2</strain>
    </source>
</reference>
<evidence type="ECO:0008006" key="3">
    <source>
        <dbReference type="Google" id="ProtNLM"/>
    </source>
</evidence>
<dbReference type="Proteomes" id="UP000807342">
    <property type="component" value="Unassembled WGS sequence"/>
</dbReference>
<dbReference type="AlphaFoldDB" id="A0A9P5XIC7"/>
<evidence type="ECO:0000313" key="2">
    <source>
        <dbReference type="Proteomes" id="UP000807342"/>
    </source>
</evidence>